<protein>
    <recommendedName>
        <fullName evidence="3">DUF3741 domain-containing protein</fullName>
    </recommendedName>
</protein>
<organism evidence="1 2">
    <name type="scientific">Solanum commersonii</name>
    <name type="common">Commerson's wild potato</name>
    <name type="synonym">Commerson's nightshade</name>
    <dbReference type="NCBI Taxonomy" id="4109"/>
    <lineage>
        <taxon>Eukaryota</taxon>
        <taxon>Viridiplantae</taxon>
        <taxon>Streptophyta</taxon>
        <taxon>Embryophyta</taxon>
        <taxon>Tracheophyta</taxon>
        <taxon>Spermatophyta</taxon>
        <taxon>Magnoliopsida</taxon>
        <taxon>eudicotyledons</taxon>
        <taxon>Gunneridae</taxon>
        <taxon>Pentapetalae</taxon>
        <taxon>asterids</taxon>
        <taxon>lamiids</taxon>
        <taxon>Solanales</taxon>
        <taxon>Solanaceae</taxon>
        <taxon>Solanoideae</taxon>
        <taxon>Solaneae</taxon>
        <taxon>Solanum</taxon>
    </lineage>
</organism>
<dbReference type="PANTHER" id="PTHR46836:SF7">
    <property type="entry name" value="PHOSPHATIDYLINOSITOL N-ACETYGLUCOSAMINLYTRANSFERASE SUBUNIT P-LIKE PROTEIN"/>
    <property type="match status" value="1"/>
</dbReference>
<comment type="caution">
    <text evidence="1">The sequence shown here is derived from an EMBL/GenBank/DDBJ whole genome shotgun (WGS) entry which is preliminary data.</text>
</comment>
<evidence type="ECO:0000313" key="1">
    <source>
        <dbReference type="EMBL" id="KAG5599820.1"/>
    </source>
</evidence>
<dbReference type="EMBL" id="JACXVP010000006">
    <property type="protein sequence ID" value="KAG5599820.1"/>
    <property type="molecule type" value="Genomic_DNA"/>
</dbReference>
<evidence type="ECO:0008006" key="3">
    <source>
        <dbReference type="Google" id="ProtNLM"/>
    </source>
</evidence>
<dbReference type="OrthoDB" id="10414987at2759"/>
<reference evidence="1 2" key="1">
    <citation type="submission" date="2020-09" db="EMBL/GenBank/DDBJ databases">
        <title>De no assembly of potato wild relative species, Solanum commersonii.</title>
        <authorList>
            <person name="Cho K."/>
        </authorList>
    </citation>
    <scope>NUCLEOTIDE SEQUENCE [LARGE SCALE GENOMIC DNA]</scope>
    <source>
        <strain evidence="1">LZ3.2</strain>
        <tissue evidence="1">Leaf</tissue>
    </source>
</reference>
<dbReference type="AlphaFoldDB" id="A0A9J5YKY8"/>
<sequence>MEGKQHTQSIFAKLMGLEELPHKLPLLEIKKRRVFSENYLQKTASIGLREKSSILVGRSTRINTPKSQKVVKVFKTQMPTSISTVGDTMRSLQNIKVNESLGLKAEAAMRLRSSSLLNNTREDKFLHSFANKQIIDERWKATQDIEVGYRNHTTNALAELEARPQFLRVSAARMVQSMSTNSIGNKASKLSYLKKKVVLECRDLSFILDQYSSGSISPCISSTYDQLGEVNKMIYDEKEIMLEKNSLYRSSKHASEGTHCSNISLGNTVEKNANARNIRNSSRTTDQLQSEPNISHSYIEGGTTCIISIGQESWNKTHETGALSTTVDPNFHHNLRETNQTSPSSVLEQPFKEEKLCASELNYRQADLCRVAMQLELLDSNSEDTFRRI</sequence>
<name>A0A9J5YKY8_SOLCO</name>
<dbReference type="Proteomes" id="UP000824120">
    <property type="component" value="Chromosome 6"/>
</dbReference>
<evidence type="ECO:0000313" key="2">
    <source>
        <dbReference type="Proteomes" id="UP000824120"/>
    </source>
</evidence>
<accession>A0A9J5YKY8</accession>
<keyword evidence="2" id="KW-1185">Reference proteome</keyword>
<dbReference type="PANTHER" id="PTHR46836">
    <property type="entry name" value="AFADIN"/>
    <property type="match status" value="1"/>
</dbReference>
<gene>
    <name evidence="1" type="ORF">H5410_031190</name>
</gene>
<proteinExistence type="predicted"/>